<evidence type="ECO:0008006" key="3">
    <source>
        <dbReference type="Google" id="ProtNLM"/>
    </source>
</evidence>
<accession>A0A1I2RYB4</accession>
<keyword evidence="2" id="KW-1185">Reference proteome</keyword>
<sequence>MQRPLRLVLMAGLALVMFYFLQDALFNDDNYIKPLLQEREQKDLSFRSRSSSPFDDAGRRAFKNLVYYEPNLDYRLTASVELLAQQDTLLLPLTNGSYEPYLRYGKASFKVEGQQHQLTLYKRLSGENKEELFVPFTDKTNGFETYGGGRFLDIPYEEGKSKIVLDFNRAYSPFCAFNPDYVCPLPPKENRLSVAIPAGEKTYEKPE</sequence>
<dbReference type="Proteomes" id="UP000198724">
    <property type="component" value="Unassembled WGS sequence"/>
</dbReference>
<dbReference type="RefSeq" id="WP_092100024.1">
    <property type="nucleotide sequence ID" value="NZ_FOOT01000002.1"/>
</dbReference>
<dbReference type="PANTHER" id="PTHR41913:SF1">
    <property type="entry name" value="DUF1684 DOMAIN-CONTAINING PROTEIN"/>
    <property type="match status" value="1"/>
</dbReference>
<dbReference type="PANTHER" id="PTHR41913">
    <property type="entry name" value="DUF1684 DOMAIN-CONTAINING PROTEIN"/>
    <property type="match status" value="1"/>
</dbReference>
<proteinExistence type="predicted"/>
<dbReference type="InterPro" id="IPR012467">
    <property type="entry name" value="DUF1684"/>
</dbReference>
<dbReference type="EMBL" id="FOOT01000002">
    <property type="protein sequence ID" value="SFG45552.1"/>
    <property type="molecule type" value="Genomic_DNA"/>
</dbReference>
<dbReference type="Pfam" id="PF07920">
    <property type="entry name" value="DUF1684"/>
    <property type="match status" value="1"/>
</dbReference>
<dbReference type="AlphaFoldDB" id="A0A1I2RYB4"/>
<reference evidence="2" key="1">
    <citation type="submission" date="2016-10" db="EMBL/GenBank/DDBJ databases">
        <authorList>
            <person name="Varghese N."/>
            <person name="Submissions S."/>
        </authorList>
    </citation>
    <scope>NUCLEOTIDE SEQUENCE [LARGE SCALE GENOMIC DNA]</scope>
    <source>
        <strain evidence="2">LP51</strain>
    </source>
</reference>
<evidence type="ECO:0000313" key="2">
    <source>
        <dbReference type="Proteomes" id="UP000198724"/>
    </source>
</evidence>
<organism evidence="1 2">
    <name type="scientific">Pontibacter chinhatensis</name>
    <dbReference type="NCBI Taxonomy" id="1436961"/>
    <lineage>
        <taxon>Bacteria</taxon>
        <taxon>Pseudomonadati</taxon>
        <taxon>Bacteroidota</taxon>
        <taxon>Cytophagia</taxon>
        <taxon>Cytophagales</taxon>
        <taxon>Hymenobacteraceae</taxon>
        <taxon>Pontibacter</taxon>
    </lineage>
</organism>
<evidence type="ECO:0000313" key="1">
    <source>
        <dbReference type="EMBL" id="SFG45552.1"/>
    </source>
</evidence>
<dbReference type="OrthoDB" id="5493262at2"/>
<gene>
    <name evidence="1" type="ORF">SAMN05421739_102580</name>
</gene>
<protein>
    <recommendedName>
        <fullName evidence="3">DUF1684 domain-containing protein</fullName>
    </recommendedName>
</protein>
<name>A0A1I2RYB4_9BACT</name>
<dbReference type="STRING" id="1436961.SAMN05421739_102580"/>